<feature type="transmembrane region" description="Helical" evidence="1">
    <location>
        <begin position="24"/>
        <end position="46"/>
    </location>
</feature>
<keyword evidence="1" id="KW-0812">Transmembrane</keyword>
<accession>A0A0B7A3H1</accession>
<sequence length="53" mass="5948">MVVDLNPDYNVLLTIAFFSKTYRIFAGATVFMLCAILSEVGLPFLWRGTDPYG</sequence>
<protein>
    <submittedName>
        <fullName evidence="2">Uncharacterized protein</fullName>
    </submittedName>
</protein>
<gene>
    <name evidence="2" type="primary">ORF95113</name>
</gene>
<reference evidence="2" key="1">
    <citation type="submission" date="2014-12" db="EMBL/GenBank/DDBJ databases">
        <title>Insight into the proteome of Arion vulgaris.</title>
        <authorList>
            <person name="Aradska J."/>
            <person name="Bulat T."/>
            <person name="Smidak R."/>
            <person name="Sarate P."/>
            <person name="Gangsoo J."/>
            <person name="Sialana F."/>
            <person name="Bilban M."/>
            <person name="Lubec G."/>
        </authorList>
    </citation>
    <scope>NUCLEOTIDE SEQUENCE</scope>
    <source>
        <tissue evidence="2">Skin</tissue>
    </source>
</reference>
<evidence type="ECO:0000313" key="2">
    <source>
        <dbReference type="EMBL" id="CEK75353.1"/>
    </source>
</evidence>
<name>A0A0B7A3H1_9EUPU</name>
<organism evidence="2">
    <name type="scientific">Arion vulgaris</name>
    <dbReference type="NCBI Taxonomy" id="1028688"/>
    <lineage>
        <taxon>Eukaryota</taxon>
        <taxon>Metazoa</taxon>
        <taxon>Spiralia</taxon>
        <taxon>Lophotrochozoa</taxon>
        <taxon>Mollusca</taxon>
        <taxon>Gastropoda</taxon>
        <taxon>Heterobranchia</taxon>
        <taxon>Euthyneura</taxon>
        <taxon>Panpulmonata</taxon>
        <taxon>Eupulmonata</taxon>
        <taxon>Stylommatophora</taxon>
        <taxon>Helicina</taxon>
        <taxon>Arionoidea</taxon>
        <taxon>Arionidae</taxon>
        <taxon>Arion</taxon>
    </lineage>
</organism>
<feature type="non-terminal residue" evidence="2">
    <location>
        <position position="53"/>
    </location>
</feature>
<keyword evidence="1" id="KW-0472">Membrane</keyword>
<dbReference type="EMBL" id="HACG01028488">
    <property type="protein sequence ID" value="CEK75353.1"/>
    <property type="molecule type" value="Transcribed_RNA"/>
</dbReference>
<keyword evidence="1" id="KW-1133">Transmembrane helix</keyword>
<dbReference type="AlphaFoldDB" id="A0A0B7A3H1"/>
<proteinExistence type="predicted"/>
<evidence type="ECO:0000256" key="1">
    <source>
        <dbReference type="SAM" id="Phobius"/>
    </source>
</evidence>